<dbReference type="InterPro" id="IPR001841">
    <property type="entry name" value="Znf_RING"/>
</dbReference>
<proteinExistence type="predicted"/>
<reference evidence="7" key="1">
    <citation type="journal article" date="2022" name="Cell">
        <title>Repeat-based holocentromeres influence genome architecture and karyotype evolution.</title>
        <authorList>
            <person name="Hofstatter P.G."/>
            <person name="Thangavel G."/>
            <person name="Lux T."/>
            <person name="Neumann P."/>
            <person name="Vondrak T."/>
            <person name="Novak P."/>
            <person name="Zhang M."/>
            <person name="Costa L."/>
            <person name="Castellani M."/>
            <person name="Scott A."/>
            <person name="Toegelov H."/>
            <person name="Fuchs J."/>
            <person name="Mata-Sucre Y."/>
            <person name="Dias Y."/>
            <person name="Vanzela A.L.L."/>
            <person name="Huettel B."/>
            <person name="Almeida C.C.S."/>
            <person name="Simkova H."/>
            <person name="Souza G."/>
            <person name="Pedrosa-Harand A."/>
            <person name="Macas J."/>
            <person name="Mayer K.F.X."/>
            <person name="Houben A."/>
            <person name="Marques A."/>
        </authorList>
    </citation>
    <scope>NUCLEOTIDE SEQUENCE</scope>
    <source>
        <strain evidence="7">RhyBre1mFocal</strain>
    </source>
</reference>
<dbReference type="InterPro" id="IPR013083">
    <property type="entry name" value="Znf_RING/FYVE/PHD"/>
</dbReference>
<dbReference type="Gene3D" id="3.30.40.10">
    <property type="entry name" value="Zinc/RING finger domain, C3HC4 (zinc finger)"/>
    <property type="match status" value="1"/>
</dbReference>
<evidence type="ECO:0000256" key="1">
    <source>
        <dbReference type="ARBA" id="ARBA00022723"/>
    </source>
</evidence>
<comment type="caution">
    <text evidence="7">The sequence shown here is derived from an EMBL/GenBank/DDBJ whole genome shotgun (WGS) entry which is preliminary data.</text>
</comment>
<protein>
    <recommendedName>
        <fullName evidence="6">RING-type domain-containing protein</fullName>
    </recommendedName>
</protein>
<feature type="domain" description="RING-type" evidence="6">
    <location>
        <begin position="89"/>
        <end position="131"/>
    </location>
</feature>
<accession>A0A9Q0HQD1</accession>
<evidence type="ECO:0000256" key="3">
    <source>
        <dbReference type="ARBA" id="ARBA00022833"/>
    </source>
</evidence>
<dbReference type="PROSITE" id="PS50089">
    <property type="entry name" value="ZF_RING_2"/>
    <property type="match status" value="1"/>
</dbReference>
<keyword evidence="1" id="KW-0479">Metal-binding</keyword>
<keyword evidence="5" id="KW-0812">Transmembrane</keyword>
<dbReference type="Proteomes" id="UP001151287">
    <property type="component" value="Unassembled WGS sequence"/>
</dbReference>
<dbReference type="PANTHER" id="PTHR45798">
    <property type="entry name" value="RING-H2 FINGER PROTEIN ATL61-RELATED-RELATED"/>
    <property type="match status" value="1"/>
</dbReference>
<evidence type="ECO:0000256" key="2">
    <source>
        <dbReference type="ARBA" id="ARBA00022771"/>
    </source>
</evidence>
<dbReference type="Pfam" id="PF13639">
    <property type="entry name" value="zf-RING_2"/>
    <property type="match status" value="1"/>
</dbReference>
<dbReference type="AlphaFoldDB" id="A0A9Q0HQD1"/>
<dbReference type="EMBL" id="JAMQYH010000003">
    <property type="protein sequence ID" value="KAJ1694559.1"/>
    <property type="molecule type" value="Genomic_DNA"/>
</dbReference>
<keyword evidence="2 4" id="KW-0863">Zinc-finger</keyword>
<organism evidence="7 8">
    <name type="scientific">Rhynchospora breviuscula</name>
    <dbReference type="NCBI Taxonomy" id="2022672"/>
    <lineage>
        <taxon>Eukaryota</taxon>
        <taxon>Viridiplantae</taxon>
        <taxon>Streptophyta</taxon>
        <taxon>Embryophyta</taxon>
        <taxon>Tracheophyta</taxon>
        <taxon>Spermatophyta</taxon>
        <taxon>Magnoliopsida</taxon>
        <taxon>Liliopsida</taxon>
        <taxon>Poales</taxon>
        <taxon>Cyperaceae</taxon>
        <taxon>Cyperoideae</taxon>
        <taxon>Rhynchosporeae</taxon>
        <taxon>Rhynchospora</taxon>
    </lineage>
</organism>
<evidence type="ECO:0000259" key="6">
    <source>
        <dbReference type="PROSITE" id="PS50089"/>
    </source>
</evidence>
<dbReference type="SMART" id="SM00184">
    <property type="entry name" value="RING"/>
    <property type="match status" value="1"/>
</dbReference>
<evidence type="ECO:0000313" key="8">
    <source>
        <dbReference type="Proteomes" id="UP001151287"/>
    </source>
</evidence>
<evidence type="ECO:0000313" key="7">
    <source>
        <dbReference type="EMBL" id="KAJ1694559.1"/>
    </source>
</evidence>
<keyword evidence="5" id="KW-1133">Transmembrane helix</keyword>
<keyword evidence="8" id="KW-1185">Reference proteome</keyword>
<evidence type="ECO:0000256" key="5">
    <source>
        <dbReference type="SAM" id="Phobius"/>
    </source>
</evidence>
<keyword evidence="5" id="KW-0472">Membrane</keyword>
<dbReference type="SUPFAM" id="SSF57850">
    <property type="entry name" value="RING/U-box"/>
    <property type="match status" value="1"/>
</dbReference>
<feature type="transmembrane region" description="Helical" evidence="5">
    <location>
        <begin position="27"/>
        <end position="49"/>
    </location>
</feature>
<dbReference type="PANTHER" id="PTHR45798:SF97">
    <property type="entry name" value="ALCOHOL-SENSITIVE RING FINGER PROTEIN 1"/>
    <property type="match status" value="1"/>
</dbReference>
<dbReference type="CDD" id="cd16461">
    <property type="entry name" value="RING-H2_EL5-like"/>
    <property type="match status" value="1"/>
</dbReference>
<dbReference type="GO" id="GO:0008270">
    <property type="term" value="F:zinc ion binding"/>
    <property type="evidence" value="ECO:0007669"/>
    <property type="project" value="UniProtKB-KW"/>
</dbReference>
<sequence length="175" mass="18919">MQSLIASSPSSLPPSSPPIPLSLNTDLLLILAALFFFLVCVFTGVALVARHAWLNRSAPPPPPPLKKKNLDFLPIVNIRPGLKQFSDECPICLAEFTNGDKIRVLPQCNHVFHAKCVDTWLVSQSSCPTCRCVIMVVVPSSSSSSSSVVKEDDISSHGGSNRPLQCCFSNCLFPV</sequence>
<name>A0A9Q0HQD1_9POAL</name>
<dbReference type="OrthoDB" id="8062037at2759"/>
<dbReference type="SMART" id="SM01197">
    <property type="entry name" value="FANCL_C"/>
    <property type="match status" value="1"/>
</dbReference>
<evidence type="ECO:0000256" key="4">
    <source>
        <dbReference type="PROSITE-ProRule" id="PRU00175"/>
    </source>
</evidence>
<gene>
    <name evidence="7" type="ORF">LUZ63_011257</name>
</gene>
<keyword evidence="3" id="KW-0862">Zinc</keyword>
<dbReference type="InterPro" id="IPR052788">
    <property type="entry name" value="RING-type_E3_ligase_ATL"/>
</dbReference>